<feature type="compositionally biased region" description="Polar residues" evidence="1">
    <location>
        <begin position="1169"/>
        <end position="1182"/>
    </location>
</feature>
<feature type="region of interest" description="Disordered" evidence="1">
    <location>
        <begin position="1448"/>
        <end position="1527"/>
    </location>
</feature>
<proteinExistence type="predicted"/>
<dbReference type="Pfam" id="PF13911">
    <property type="entry name" value="AhpC-TSA_2"/>
    <property type="match status" value="1"/>
</dbReference>
<feature type="compositionally biased region" description="Polar residues" evidence="1">
    <location>
        <begin position="1501"/>
        <end position="1510"/>
    </location>
</feature>
<feature type="region of interest" description="Disordered" evidence="1">
    <location>
        <begin position="641"/>
        <end position="1206"/>
    </location>
</feature>
<dbReference type="CDD" id="cd02970">
    <property type="entry name" value="PRX_like2"/>
    <property type="match status" value="1"/>
</dbReference>
<feature type="region of interest" description="Disordered" evidence="1">
    <location>
        <begin position="276"/>
        <end position="295"/>
    </location>
</feature>
<feature type="compositionally biased region" description="Basic and acidic residues" evidence="1">
    <location>
        <begin position="568"/>
        <end position="585"/>
    </location>
</feature>
<sequence length="1602" mass="176914">MHENKRILVSWTHNTMAPLCVYNEAEEVADIRQRPGLHERFESYGFPLLCAVARHGHSLGPQELAYHPFPRISPMSSRVRRKPPPAFPYSPRYPVPDPLDPFAPLKVLRERASSNSALQFRLEDSSQGQFLPSLTSDVLGVGLDITYPPSSSDHHGPHTPPRPWLDSAAYLSPPRPFQEAPGGYYSDTPITRPTRPLRPRSKSGRESKAYFSEAELPPVPPVHRYQEPQHTEPEERTESLYQLRRRSQSVYITRPPSQAELQDQIEPPLAEVSPTNASADALTTPHTEPKSDTDTVHDLVRQYMYDDRQSHGYIFDQFASDVSDAQDSPTIDAHIPEQAQSQPSATPPMTPDDTLSLSSSSARGRSASLSPRSPMPDLPRVTSQPALRPKTVHIDDHAVVVQQEETPLTDAIQSADFPLLRSRSRSTSPVSTPPGLLVDSHVPETVEMEPEPEPEPETEPEPQPQPQPEPEMETSTLRRRTLSASKLLRRSSSTGTGGSRRRSKIMSVHEFLVKKPSTGSNTSKSSRRVGKAPPPPQHVDASVSTETARVSVVVTTSSVPVQPPKPQAKVEAKAEAKPHVQEHKQAKLPPPTAMVTRARNISNNRDRGADSDPGHGGKGSRFIMHRPKKSLSQVSLALTTLPNLNAGPPMARSANPSVGSAMTGGTGFGSTAGLSGDEMSTQTHELTLLQPPPHSAPPVPVSVQAMQNAAPVAEPPRRSADQERPAEARQPKASEKPPLTERSARRLSGFPVLEENNSVVERKQETSEVRPRVAERRPTQTYAIPTISNTRPLTIISSRAASPEQATPDNSFQLLERPPTPPRSQSRNAVPPIPALVPRTPSPDRHRPSYRNSPLPPPPPDSPQFYVSPIPPATDTSMMQPAPLPRSPPQHSEPPTPLPAPTPRAKSPAPPIPHTHAPTRETRDAVPTVIRNDVATERTVPMRSGTPPMEGRQRRREPTREERSDSTPYMFAVPQIRSHPPPVPQPEMYTESRPKALERRRISTAQISGPIQTSTPAAEVQQRNLTPVSPPAQYNHHRPQSPEPETPYQYSSYPPHDYARAQSPPPVPEFRAQSPPPNASHSRVRSPQATSRAQTPAGRKASRARSPQSAQDHGTVTRGRSYDQLQGFGSLTRQETAHSSTQGSQSHTRHHDTAPATPVPHHTTPSPTMSANSQPLQYTRTDNSNEPRRARSYQPLREQQQQQDRRQQRLLGNLRFDEYAIPTRDQIKHAGSLFVVAQNGLRVQFSDLFRERRTVVCFIRHFWCPADQDYMYSIVRNVNAEELKRAGIDLVIVGLGSPAMIKSYRQIFRSPFQVYTDPTLRLHAAFGMTRQTSDSGPDDERGEYIRHGPLGGLAMVVKNAIRVGMPVWERGGDVTQLGGEFVFGPGSTCMYAHRMRTTRSHAPILHILSVAGFTPGLPGIATTSPSYMSQDYDDEAWMEDRRRSYARMQARREKRIEASGGRDRQQQPQQWHRREGSQDTAAGYASDAGSGSASGCWGSSPNATGAPTNMSEVVRLESRGRSERGERKAYLSALDAKRGGRRGFIVANPDFGPPTPLSDEGTYGEHGWEGDTSDLPYIDGIGRTHDESYRLTQEVLAYSFGK</sequence>
<feature type="compositionally biased region" description="Low complexity" evidence="1">
    <location>
        <begin position="482"/>
        <end position="494"/>
    </location>
</feature>
<feature type="compositionally biased region" description="Basic and acidic residues" evidence="1">
    <location>
        <begin position="760"/>
        <end position="778"/>
    </location>
</feature>
<name>A0A4Y9Y9G8_9APHY</name>
<dbReference type="Gene3D" id="3.40.30.10">
    <property type="entry name" value="Glutaredoxin"/>
    <property type="match status" value="1"/>
</dbReference>
<dbReference type="PANTHER" id="PTHR28630">
    <property type="match status" value="1"/>
</dbReference>
<feature type="compositionally biased region" description="Basic and acidic residues" evidence="1">
    <location>
        <begin position="224"/>
        <end position="238"/>
    </location>
</feature>
<dbReference type="PANTHER" id="PTHR28630:SF3">
    <property type="entry name" value="PEROXIREDOXIN-LIKE 2C"/>
    <property type="match status" value="1"/>
</dbReference>
<reference evidence="2 3" key="1">
    <citation type="submission" date="2019-01" db="EMBL/GenBank/DDBJ databases">
        <title>Genome sequencing of the rare red list fungi Fomitopsis rosea.</title>
        <authorList>
            <person name="Buettner E."/>
            <person name="Kellner H."/>
        </authorList>
    </citation>
    <scope>NUCLEOTIDE SEQUENCE [LARGE SCALE GENOMIC DNA]</scope>
    <source>
        <strain evidence="2 3">DSM 105464</strain>
    </source>
</reference>
<feature type="compositionally biased region" description="Basic and acidic residues" evidence="1">
    <location>
        <begin position="990"/>
        <end position="1001"/>
    </location>
</feature>
<feature type="compositionally biased region" description="Low complexity" evidence="1">
    <location>
        <begin position="542"/>
        <end position="560"/>
    </location>
</feature>
<feature type="compositionally biased region" description="Polar residues" evidence="1">
    <location>
        <begin position="1105"/>
        <end position="1114"/>
    </location>
</feature>
<protein>
    <recommendedName>
        <fullName evidence="4">AhpC/TSA family protein</fullName>
    </recommendedName>
</protein>
<feature type="compositionally biased region" description="Basic and acidic residues" evidence="1">
    <location>
        <begin position="715"/>
        <end position="744"/>
    </location>
</feature>
<evidence type="ECO:0000256" key="1">
    <source>
        <dbReference type="SAM" id="MobiDB-lite"/>
    </source>
</evidence>
<feature type="region of interest" description="Disordered" evidence="1">
    <location>
        <begin position="419"/>
        <end position="628"/>
    </location>
</feature>
<evidence type="ECO:0000313" key="2">
    <source>
        <dbReference type="EMBL" id="TFY57489.1"/>
    </source>
</evidence>
<gene>
    <name evidence="2" type="ORF">EVJ58_g6988</name>
</gene>
<feature type="compositionally biased region" description="Polar residues" evidence="1">
    <location>
        <begin position="1003"/>
        <end position="1027"/>
    </location>
</feature>
<feature type="compositionally biased region" description="Polar residues" evidence="1">
    <location>
        <begin position="1123"/>
        <end position="1146"/>
    </location>
</feature>
<feature type="compositionally biased region" description="Low complexity" evidence="1">
    <location>
        <begin position="1481"/>
        <end position="1500"/>
    </location>
</feature>
<dbReference type="EMBL" id="SEKV01000425">
    <property type="protein sequence ID" value="TFY57489.1"/>
    <property type="molecule type" value="Genomic_DNA"/>
</dbReference>
<feature type="compositionally biased region" description="Low complexity" evidence="1">
    <location>
        <begin position="355"/>
        <end position="372"/>
    </location>
</feature>
<feature type="compositionally biased region" description="Basic and acidic residues" evidence="1">
    <location>
        <begin position="1450"/>
        <end position="1465"/>
    </location>
</feature>
<dbReference type="InterPro" id="IPR036249">
    <property type="entry name" value="Thioredoxin-like_sf"/>
</dbReference>
<feature type="compositionally biased region" description="Pro residues" evidence="1">
    <location>
        <begin position="690"/>
        <end position="700"/>
    </location>
</feature>
<feature type="compositionally biased region" description="Basic and acidic residues" evidence="1">
    <location>
        <begin position="956"/>
        <end position="965"/>
    </location>
</feature>
<feature type="compositionally biased region" description="Polar residues" evidence="1">
    <location>
        <begin position="779"/>
        <end position="813"/>
    </location>
</feature>
<feature type="compositionally biased region" description="Basic and acidic residues" evidence="1">
    <location>
        <begin position="1514"/>
        <end position="1527"/>
    </location>
</feature>
<feature type="compositionally biased region" description="Pro residues" evidence="1">
    <location>
        <begin position="1063"/>
        <end position="1078"/>
    </location>
</feature>
<dbReference type="SUPFAM" id="SSF52833">
    <property type="entry name" value="Thioredoxin-like"/>
    <property type="match status" value="1"/>
</dbReference>
<feature type="compositionally biased region" description="Acidic residues" evidence="1">
    <location>
        <begin position="446"/>
        <end position="460"/>
    </location>
</feature>
<feature type="compositionally biased region" description="Low complexity" evidence="1">
    <location>
        <begin position="1154"/>
        <end position="1168"/>
    </location>
</feature>
<organism evidence="2 3">
    <name type="scientific">Rhodofomes roseus</name>
    <dbReference type="NCBI Taxonomy" id="34475"/>
    <lineage>
        <taxon>Eukaryota</taxon>
        <taxon>Fungi</taxon>
        <taxon>Dikarya</taxon>
        <taxon>Basidiomycota</taxon>
        <taxon>Agaricomycotina</taxon>
        <taxon>Agaricomycetes</taxon>
        <taxon>Polyporales</taxon>
        <taxon>Rhodofomes</taxon>
    </lineage>
</organism>
<evidence type="ECO:0008006" key="4">
    <source>
        <dbReference type="Google" id="ProtNLM"/>
    </source>
</evidence>
<feature type="compositionally biased region" description="Pro residues" evidence="1">
    <location>
        <begin position="882"/>
        <end position="913"/>
    </location>
</feature>
<feature type="region of interest" description="Disordered" evidence="1">
    <location>
        <begin position="149"/>
        <end position="240"/>
    </location>
</feature>
<feature type="compositionally biased region" description="Low complexity" evidence="1">
    <location>
        <begin position="419"/>
        <end position="434"/>
    </location>
</feature>
<comment type="caution">
    <text evidence="2">The sequence shown here is derived from an EMBL/GenBank/DDBJ whole genome shotgun (WGS) entry which is preliminary data.</text>
</comment>
<dbReference type="Proteomes" id="UP000298390">
    <property type="component" value="Unassembled WGS sequence"/>
</dbReference>
<feature type="compositionally biased region" description="Low complexity" evidence="1">
    <location>
        <begin position="1192"/>
        <end position="1202"/>
    </location>
</feature>
<feature type="region of interest" description="Disordered" evidence="1">
    <location>
        <begin position="336"/>
        <end position="383"/>
    </location>
</feature>
<dbReference type="STRING" id="34475.A0A4Y9Y9G8"/>
<dbReference type="InterPro" id="IPR032801">
    <property type="entry name" value="PXL2A/B/C"/>
</dbReference>
<feature type="non-terminal residue" evidence="2">
    <location>
        <position position="1602"/>
    </location>
</feature>
<evidence type="ECO:0000313" key="3">
    <source>
        <dbReference type="Proteomes" id="UP000298390"/>
    </source>
</evidence>
<feature type="compositionally biased region" description="Polar residues" evidence="1">
    <location>
        <begin position="1079"/>
        <end position="1094"/>
    </location>
</feature>
<feature type="compositionally biased region" description="Basic and acidic residues" evidence="1">
    <location>
        <begin position="604"/>
        <end position="615"/>
    </location>
</feature>
<accession>A0A4Y9Y9G8</accession>